<sequence>MYLHLGQDTVVTVETVIGIFDIDECTVSKKTRDYLTAAEKNGNVVNVSYELPKSFVVCEKKGKITVYISQLSSKTLIKRSQAPYKELMCR</sequence>
<evidence type="ECO:0008006" key="3">
    <source>
        <dbReference type="Google" id="ProtNLM"/>
    </source>
</evidence>
<dbReference type="InterPro" id="IPR007169">
    <property type="entry name" value="RemA-like"/>
</dbReference>
<evidence type="ECO:0000313" key="1">
    <source>
        <dbReference type="EMBL" id="PKD32682.1"/>
    </source>
</evidence>
<evidence type="ECO:0000313" key="2">
    <source>
        <dbReference type="Proteomes" id="UP000233425"/>
    </source>
</evidence>
<protein>
    <recommendedName>
        <fullName evidence="3">DUF370 domain-containing protein</fullName>
    </recommendedName>
</protein>
<dbReference type="Proteomes" id="UP000233425">
    <property type="component" value="Unassembled WGS sequence"/>
</dbReference>
<accession>A0A2N0V0C0</accession>
<dbReference type="EMBL" id="NNSR01000016">
    <property type="protein sequence ID" value="PKD32682.1"/>
    <property type="molecule type" value="Genomic_DNA"/>
</dbReference>
<proteinExistence type="predicted"/>
<comment type="caution">
    <text evidence="1">The sequence shown here is derived from an EMBL/GenBank/DDBJ whole genome shotgun (WGS) entry which is preliminary data.</text>
</comment>
<organism evidence="1 2">
    <name type="scientific">Ruminococcus bromii</name>
    <dbReference type="NCBI Taxonomy" id="40518"/>
    <lineage>
        <taxon>Bacteria</taxon>
        <taxon>Bacillati</taxon>
        <taxon>Bacillota</taxon>
        <taxon>Clostridia</taxon>
        <taxon>Eubacteriales</taxon>
        <taxon>Oscillospiraceae</taxon>
        <taxon>Ruminococcus</taxon>
    </lineage>
</organism>
<dbReference type="Pfam" id="PF04025">
    <property type="entry name" value="RemA-like"/>
    <property type="match status" value="1"/>
</dbReference>
<dbReference type="RefSeq" id="WP_101028311.1">
    <property type="nucleotide sequence ID" value="NZ_CABMMZ010000016.1"/>
</dbReference>
<reference evidence="1" key="1">
    <citation type="journal article" date="2018" name="Environ. Microbiol.">
        <title>Sporulation capability and amylosome conservation among diverse human colonic and rumen isolates of the keystone starch-degrader Ruminococcus bromii.</title>
        <authorList>
            <person name="Mukhopadhya I."/>
            <person name="Morais S."/>
            <person name="Laverde-Gomez J."/>
            <person name="Sheridan P.O."/>
            <person name="Walker A.W."/>
            <person name="Kelly W."/>
            <person name="Klieve A.V."/>
            <person name="Ouwerkerk D."/>
            <person name="Duncan S.H."/>
            <person name="Louis P."/>
            <person name="Koropatkin N."/>
            <person name="Cockburn D."/>
            <person name="Kibler R."/>
            <person name="Cooper P.J."/>
            <person name="Sandoval C."/>
            <person name="Crost E."/>
            <person name="Juge N."/>
            <person name="Bayer E.A."/>
            <person name="Flint H.J."/>
        </authorList>
    </citation>
    <scope>NUCLEOTIDE SEQUENCE [LARGE SCALE GENOMIC DNA]</scope>
    <source>
        <strain evidence="1">ATCC 27255</strain>
    </source>
</reference>
<dbReference type="GeneID" id="93768921"/>
<dbReference type="AlphaFoldDB" id="A0A2N0V0C0"/>
<gene>
    <name evidence="1" type="ORF">RBATCC27255_00155</name>
</gene>
<name>A0A2N0V0C0_9FIRM</name>
<dbReference type="NCBIfam" id="NF046065">
    <property type="entry name" value="MtxRegRemB"/>
    <property type="match status" value="1"/>
</dbReference>
<keyword evidence="2" id="KW-1185">Reference proteome</keyword>